<feature type="transmembrane region" description="Helical" evidence="7">
    <location>
        <begin position="140"/>
        <end position="158"/>
    </location>
</feature>
<dbReference type="Pfam" id="PF00528">
    <property type="entry name" value="BPD_transp_1"/>
    <property type="match status" value="1"/>
</dbReference>
<reference evidence="9" key="1">
    <citation type="submission" date="2022-09" db="EMBL/GenBank/DDBJ databases">
        <title>Novel Mycoplasma species identified in domestic and wild animals.</title>
        <authorList>
            <person name="Volokhov D.V."/>
            <person name="Furtak V.A."/>
            <person name="Zagorodnyaya T.A."/>
        </authorList>
    </citation>
    <scope>NUCLEOTIDE SEQUENCE</scope>
    <source>
        <strain evidence="9">Oakley</strain>
    </source>
</reference>
<name>A0ABT2Y4I2_9MOLU</name>
<feature type="transmembrane region" description="Helical" evidence="7">
    <location>
        <begin position="286"/>
        <end position="312"/>
    </location>
</feature>
<dbReference type="InterPro" id="IPR000515">
    <property type="entry name" value="MetI-like"/>
</dbReference>
<feature type="transmembrane region" description="Helical" evidence="7">
    <location>
        <begin position="324"/>
        <end position="347"/>
    </location>
</feature>
<keyword evidence="10" id="KW-1185">Reference proteome</keyword>
<evidence type="ECO:0000256" key="3">
    <source>
        <dbReference type="ARBA" id="ARBA00022475"/>
    </source>
</evidence>
<keyword evidence="4 7" id="KW-0812">Transmembrane</keyword>
<evidence type="ECO:0000256" key="7">
    <source>
        <dbReference type="RuleBase" id="RU363032"/>
    </source>
</evidence>
<keyword evidence="6 7" id="KW-0472">Membrane</keyword>
<feature type="transmembrane region" description="Helical" evidence="7">
    <location>
        <begin position="184"/>
        <end position="203"/>
    </location>
</feature>
<feature type="transmembrane region" description="Helical" evidence="7">
    <location>
        <begin position="73"/>
        <end position="101"/>
    </location>
</feature>
<evidence type="ECO:0000313" key="10">
    <source>
        <dbReference type="Proteomes" id="UP001177160"/>
    </source>
</evidence>
<evidence type="ECO:0000256" key="4">
    <source>
        <dbReference type="ARBA" id="ARBA00022692"/>
    </source>
</evidence>
<feature type="transmembrane region" description="Helical" evidence="7">
    <location>
        <begin position="399"/>
        <end position="421"/>
    </location>
</feature>
<proteinExistence type="inferred from homology"/>
<accession>A0ABT2Y4I2</accession>
<evidence type="ECO:0000256" key="6">
    <source>
        <dbReference type="ARBA" id="ARBA00023136"/>
    </source>
</evidence>
<comment type="caution">
    <text evidence="9">The sequence shown here is derived from an EMBL/GenBank/DDBJ whole genome shotgun (WGS) entry which is preliminary data.</text>
</comment>
<dbReference type="Proteomes" id="UP001177160">
    <property type="component" value="Unassembled WGS sequence"/>
</dbReference>
<dbReference type="RefSeq" id="WP_263607485.1">
    <property type="nucleotide sequence ID" value="NZ_JAOVQM010000001.1"/>
</dbReference>
<comment type="similarity">
    <text evidence="7">Belongs to the binding-protein-dependent transport system permease family.</text>
</comment>
<sequence>MAIYLYIIGFLVIVTLLVQQSVANEIAVKKGYESQANHLIGLIPVYGVIHFLKKKNLKDTTESSIRYAWNPQVLFRSFLIFSLLTVIAIIIIVPVSILGYLSIKNDLLKALLFIYFTLFVIFSYHSLVVEVARKKGYEDIFVHLITLVPLFGLFHILVQLSNEQRGEMIGYKRNTNQLDSSKALIIYALTLLPIFGLIYYVWLVPKKRNISNSAIRQSFSFGSILSRLLIYGEITLVAVIVIVPVVYIFGLAFSNIQTSIPNTIWPANPNLGAFTYLFEETKFFRWYGNTLVIAMINMLVGTILITGAAYVFARFQFKGKKAGLLTILVLQAFPSFMGLIAMYVLFWTFDLLGKPAALSILYIGGSIPGNLWLIKGFLSQIPKDLDESAMIDGANKVQIFTQIILPLSVPILTFVAVSMFMGPWMDYMLPGFLLNYYPRNAGVGYDVTNQWTLAVGLFKFINDVNYQHYSAFAAGALLVGLPITVLYMVFQKYLIEGIMAGATKG</sequence>
<keyword evidence="5 7" id="KW-1133">Transmembrane helix</keyword>
<dbReference type="InterPro" id="IPR035906">
    <property type="entry name" value="MetI-like_sf"/>
</dbReference>
<evidence type="ECO:0000256" key="1">
    <source>
        <dbReference type="ARBA" id="ARBA00004651"/>
    </source>
</evidence>
<dbReference type="PROSITE" id="PS50928">
    <property type="entry name" value="ABC_TM1"/>
    <property type="match status" value="1"/>
</dbReference>
<evidence type="ECO:0000313" key="9">
    <source>
        <dbReference type="EMBL" id="MCV2231373.1"/>
    </source>
</evidence>
<dbReference type="CDD" id="cd06261">
    <property type="entry name" value="TM_PBP2"/>
    <property type="match status" value="1"/>
</dbReference>
<feature type="transmembrane region" description="Helical" evidence="7">
    <location>
        <begin position="224"/>
        <end position="249"/>
    </location>
</feature>
<dbReference type="Gene3D" id="1.10.3720.10">
    <property type="entry name" value="MetI-like"/>
    <property type="match status" value="1"/>
</dbReference>
<evidence type="ECO:0000256" key="2">
    <source>
        <dbReference type="ARBA" id="ARBA00022448"/>
    </source>
</evidence>
<evidence type="ECO:0000259" key="8">
    <source>
        <dbReference type="PROSITE" id="PS50928"/>
    </source>
</evidence>
<dbReference type="InterPro" id="IPR050901">
    <property type="entry name" value="BP-dep_ABC_trans_perm"/>
</dbReference>
<dbReference type="EMBL" id="JAOVQM010000001">
    <property type="protein sequence ID" value="MCV2231373.1"/>
    <property type="molecule type" value="Genomic_DNA"/>
</dbReference>
<evidence type="ECO:0000256" key="5">
    <source>
        <dbReference type="ARBA" id="ARBA00022989"/>
    </source>
</evidence>
<dbReference type="PANTHER" id="PTHR32243:SF34">
    <property type="entry name" value="GALACTOOLIGOSACCHARIDES TRANSPORT SYSTEM PERMEASE PROTEIN GANQ"/>
    <property type="match status" value="1"/>
</dbReference>
<feature type="transmembrane region" description="Helical" evidence="7">
    <location>
        <begin position="33"/>
        <end position="52"/>
    </location>
</feature>
<feature type="domain" description="ABC transmembrane type-1" evidence="8">
    <location>
        <begin position="287"/>
        <end position="490"/>
    </location>
</feature>
<keyword evidence="3" id="KW-1003">Cell membrane</keyword>
<organism evidence="9 10">
    <name type="scientific">Paracholeplasma manati</name>
    <dbReference type="NCBI Taxonomy" id="591373"/>
    <lineage>
        <taxon>Bacteria</taxon>
        <taxon>Bacillati</taxon>
        <taxon>Mycoplasmatota</taxon>
        <taxon>Mollicutes</taxon>
        <taxon>Acholeplasmatales</taxon>
        <taxon>Acholeplasmataceae</taxon>
        <taxon>Paracholeplasma</taxon>
    </lineage>
</organism>
<comment type="subcellular location">
    <subcellularLocation>
        <location evidence="1 7">Cell membrane</location>
        <topology evidence="1 7">Multi-pass membrane protein</topology>
    </subcellularLocation>
</comment>
<dbReference type="SUPFAM" id="SSF161098">
    <property type="entry name" value="MetI-like"/>
    <property type="match status" value="1"/>
</dbReference>
<feature type="transmembrane region" description="Helical" evidence="7">
    <location>
        <begin position="359"/>
        <end position="378"/>
    </location>
</feature>
<feature type="transmembrane region" description="Helical" evidence="7">
    <location>
        <begin position="107"/>
        <end position="128"/>
    </location>
</feature>
<gene>
    <name evidence="9" type="ORF">N7548_00850</name>
</gene>
<keyword evidence="2 7" id="KW-0813">Transport</keyword>
<dbReference type="PANTHER" id="PTHR32243">
    <property type="entry name" value="MALTOSE TRANSPORT SYSTEM PERMEASE-RELATED"/>
    <property type="match status" value="1"/>
</dbReference>
<feature type="transmembrane region" description="Helical" evidence="7">
    <location>
        <begin position="469"/>
        <end position="490"/>
    </location>
</feature>
<protein>
    <submittedName>
        <fullName evidence="9">ABC transporter permease subunit</fullName>
    </submittedName>
</protein>